<gene>
    <name evidence="2" type="ORF">FME351_LOCUS18247</name>
</gene>
<comment type="caution">
    <text evidence="2">The sequence shown here is derived from an EMBL/GenBank/DDBJ whole genome shotgun (WGS) entry which is preliminary data.</text>
</comment>
<dbReference type="EMBL" id="CAJNYU010002272">
    <property type="protein sequence ID" value="CAF3526487.1"/>
    <property type="molecule type" value="Genomic_DNA"/>
</dbReference>
<protein>
    <recommendedName>
        <fullName evidence="1">Xaa-Pro dipeptidyl-peptidase C-terminal domain-containing protein</fullName>
    </recommendedName>
</protein>
<organism evidence="2 3">
    <name type="scientific">Rotaria socialis</name>
    <dbReference type="NCBI Taxonomy" id="392032"/>
    <lineage>
        <taxon>Eukaryota</taxon>
        <taxon>Metazoa</taxon>
        <taxon>Spiralia</taxon>
        <taxon>Gnathifera</taxon>
        <taxon>Rotifera</taxon>
        <taxon>Eurotatoria</taxon>
        <taxon>Bdelloidea</taxon>
        <taxon>Philodinida</taxon>
        <taxon>Philodinidae</taxon>
        <taxon>Rotaria</taxon>
    </lineage>
</organism>
<proteinExistence type="predicted"/>
<dbReference type="Pfam" id="PF08530">
    <property type="entry name" value="PepX_C"/>
    <property type="match status" value="1"/>
</dbReference>
<evidence type="ECO:0000313" key="2">
    <source>
        <dbReference type="EMBL" id="CAF3526487.1"/>
    </source>
</evidence>
<feature type="domain" description="Xaa-Pro dipeptidyl-peptidase C-terminal" evidence="1">
    <location>
        <begin position="149"/>
        <end position="208"/>
    </location>
</feature>
<evidence type="ECO:0000259" key="1">
    <source>
        <dbReference type="Pfam" id="PF08530"/>
    </source>
</evidence>
<evidence type="ECO:0000313" key="3">
    <source>
        <dbReference type="Proteomes" id="UP000663869"/>
    </source>
</evidence>
<reference evidence="2" key="1">
    <citation type="submission" date="2021-02" db="EMBL/GenBank/DDBJ databases">
        <authorList>
            <person name="Nowell W R."/>
        </authorList>
    </citation>
    <scope>NUCLEOTIDE SEQUENCE</scope>
</reference>
<dbReference type="Gene3D" id="2.60.120.260">
    <property type="entry name" value="Galactose-binding domain-like"/>
    <property type="match status" value="1"/>
</dbReference>
<dbReference type="InterPro" id="IPR008979">
    <property type="entry name" value="Galactose-bd-like_sf"/>
</dbReference>
<dbReference type="InterPro" id="IPR013736">
    <property type="entry name" value="Xaa-Pro_dipept_C"/>
</dbReference>
<dbReference type="Proteomes" id="UP000663869">
    <property type="component" value="Unassembled WGS sequence"/>
</dbReference>
<dbReference type="GO" id="GO:0008239">
    <property type="term" value="F:dipeptidyl-peptidase activity"/>
    <property type="evidence" value="ECO:0007669"/>
    <property type="project" value="InterPro"/>
</dbReference>
<name>A0A818IWW8_9BILA</name>
<dbReference type="SUPFAM" id="SSF49785">
    <property type="entry name" value="Galactose-binding domain-like"/>
    <property type="match status" value="1"/>
</dbReference>
<sequence length="376" mass="44001">MSKLKCEKGSILGPWGHQWPDDASPEPKIGFLQGILQWLDYHIKKINDDYKNRESFSIFKLKPNIDELHSILKERKGNWIHFNSLPFYPNEHFQRNHLLIDKNQEINQKTIKYYLSFQSLTTEIISNDSLPRKISFLSPQETGLASGNSLGWGNIQSPDHSTDQREDDGRSLCFDSLPLDENYELFGFPTVKLNLSSNTNYGLICVRFSMIDEKTIYFNELSSCTLTLLCLNEKYSTRNDFDLPEICQGIPKNDLRDSSINRFRIFDEISEIITLKINEDCDSSEYPDGLIWDETTESIYTIKKNDPQSVRIEINRYLKYYFQDQSTIKVDIKTKSIMFTKNSPSTYEVEHQLNINNKDQIFFDKNWNLSFPRINN</sequence>
<accession>A0A818IWW8</accession>
<dbReference type="AlphaFoldDB" id="A0A818IWW8"/>